<sequence>MCLTVHVRQRRDRRVATYRSDGWCWARSKNVMFISSRY</sequence>
<proteinExistence type="predicted"/>
<name>A0A0K1Q3X5_9BACT</name>
<reference evidence="1 2" key="1">
    <citation type="submission" date="2015-08" db="EMBL/GenBank/DDBJ databases">
        <authorList>
            <person name="Babu N.S."/>
            <person name="Beckwith C.J."/>
            <person name="Beseler K.G."/>
            <person name="Brison A."/>
            <person name="Carone J.V."/>
            <person name="Caskin T.P."/>
            <person name="Diamond M."/>
            <person name="Durham M.E."/>
            <person name="Foxe J.M."/>
            <person name="Go M."/>
            <person name="Henderson B.A."/>
            <person name="Jones I.B."/>
            <person name="McGettigan J.A."/>
            <person name="Micheletti S.J."/>
            <person name="Nasrallah M.E."/>
            <person name="Ortiz D."/>
            <person name="Piller C.R."/>
            <person name="Privatt S.R."/>
            <person name="Schneider S.L."/>
            <person name="Sharp S."/>
            <person name="Smith T.C."/>
            <person name="Stanton J.D."/>
            <person name="Ullery H.E."/>
            <person name="Wilson R.J."/>
            <person name="Serrano M.G."/>
            <person name="Buck G."/>
            <person name="Lee V."/>
            <person name="Wang Y."/>
            <person name="Carvalho R."/>
            <person name="Voegtly L."/>
            <person name="Shi R."/>
            <person name="Duckworth R."/>
            <person name="Johnson A."/>
            <person name="Loviza R."/>
            <person name="Walstead R."/>
            <person name="Shah Z."/>
            <person name="Kiflezghi M."/>
            <person name="Wade K."/>
            <person name="Ball S.L."/>
            <person name="Bradley K.W."/>
            <person name="Asai D.J."/>
            <person name="Bowman C.A."/>
            <person name="Russell D.A."/>
            <person name="Pope W.H."/>
            <person name="Jacobs-Sera D."/>
            <person name="Hendrix R.W."/>
            <person name="Hatfull G.F."/>
        </authorList>
    </citation>
    <scope>NUCLEOTIDE SEQUENCE [LARGE SCALE GENOMIC DNA]</scope>
    <source>
        <strain evidence="1 2">DSM 27648</strain>
    </source>
</reference>
<evidence type="ECO:0000313" key="1">
    <source>
        <dbReference type="EMBL" id="AKV00090.1"/>
    </source>
</evidence>
<dbReference type="Proteomes" id="UP000064967">
    <property type="component" value="Chromosome"/>
</dbReference>
<dbReference type="KEGG" id="llu:AKJ09_06753"/>
<evidence type="ECO:0000313" key="2">
    <source>
        <dbReference type="Proteomes" id="UP000064967"/>
    </source>
</evidence>
<dbReference type="AlphaFoldDB" id="A0A0K1Q3X5"/>
<organism evidence="1 2">
    <name type="scientific">Labilithrix luteola</name>
    <dbReference type="NCBI Taxonomy" id="1391654"/>
    <lineage>
        <taxon>Bacteria</taxon>
        <taxon>Pseudomonadati</taxon>
        <taxon>Myxococcota</taxon>
        <taxon>Polyangia</taxon>
        <taxon>Polyangiales</taxon>
        <taxon>Labilitrichaceae</taxon>
        <taxon>Labilithrix</taxon>
    </lineage>
</organism>
<protein>
    <submittedName>
        <fullName evidence="1">Uncharacterized protein</fullName>
    </submittedName>
</protein>
<keyword evidence="2" id="KW-1185">Reference proteome</keyword>
<dbReference type="EMBL" id="CP012333">
    <property type="protein sequence ID" value="AKV00090.1"/>
    <property type="molecule type" value="Genomic_DNA"/>
</dbReference>
<gene>
    <name evidence="1" type="ORF">AKJ09_06753</name>
</gene>
<accession>A0A0K1Q3X5</accession>